<evidence type="ECO:0000313" key="3">
    <source>
        <dbReference type="Proteomes" id="UP001482455"/>
    </source>
</evidence>
<dbReference type="InterPro" id="IPR019170">
    <property type="entry name" value="Meckelin"/>
</dbReference>
<dbReference type="EMBL" id="JBAMZL010000029">
    <property type="protein sequence ID" value="KAL0502548.1"/>
    <property type="molecule type" value="Genomic_DNA"/>
</dbReference>
<gene>
    <name evidence="2" type="ORF">Q4I30_004928</name>
</gene>
<name>A0AAW3ADI0_9TRYP</name>
<reference evidence="2 3" key="1">
    <citation type="submission" date="2024-02" db="EMBL/GenBank/DDBJ databases">
        <title>FIRST GENOME SEQUENCES OF Leishmania (Viannia) shawi, Leishmania (Viannia) lindenbergi AND Leishmania (Viannia) utingensis.</title>
        <authorList>
            <person name="Resadore F."/>
            <person name="Custodio M.G.F."/>
            <person name="Boite M.C."/>
            <person name="Cupolillo E."/>
            <person name="Ferreira G.E.M."/>
        </authorList>
    </citation>
    <scope>NUCLEOTIDE SEQUENCE [LARGE SCALE GENOMIC DNA]</scope>
    <source>
        <strain evidence="2 3">ITUB/BR/1977/M4964</strain>
    </source>
</reference>
<proteinExistence type="predicted"/>
<dbReference type="GO" id="GO:0036038">
    <property type="term" value="C:MKS complex"/>
    <property type="evidence" value="ECO:0007669"/>
    <property type="project" value="InterPro"/>
</dbReference>
<keyword evidence="3" id="KW-1185">Reference proteome</keyword>
<keyword evidence="1" id="KW-0812">Transmembrane</keyword>
<evidence type="ECO:0000313" key="2">
    <source>
        <dbReference type="EMBL" id="KAL0502548.1"/>
    </source>
</evidence>
<protein>
    <submittedName>
        <fullName evidence="2">Meckelin (Transmembrane protein 67)</fullName>
    </submittedName>
</protein>
<keyword evidence="1" id="KW-1133">Transmembrane helix</keyword>
<evidence type="ECO:0000256" key="1">
    <source>
        <dbReference type="SAM" id="Phobius"/>
    </source>
</evidence>
<feature type="transmembrane region" description="Helical" evidence="1">
    <location>
        <begin position="55"/>
        <end position="72"/>
    </location>
</feature>
<dbReference type="Proteomes" id="UP001482455">
    <property type="component" value="Unassembled WGS sequence"/>
</dbReference>
<comment type="caution">
    <text evidence="2">The sequence shown here is derived from an EMBL/GenBank/DDBJ whole genome shotgun (WGS) entry which is preliminary data.</text>
</comment>
<organism evidence="2 3">
    <name type="scientific">Leishmania utingensis</name>
    <dbReference type="NCBI Taxonomy" id="653362"/>
    <lineage>
        <taxon>Eukaryota</taxon>
        <taxon>Discoba</taxon>
        <taxon>Euglenozoa</taxon>
        <taxon>Kinetoplastea</taxon>
        <taxon>Metakinetoplastina</taxon>
        <taxon>Trypanosomatida</taxon>
        <taxon>Trypanosomatidae</taxon>
        <taxon>Leishmaniinae</taxon>
        <taxon>Leishmania</taxon>
    </lineage>
</organism>
<sequence>MYMNGPQRGDPGSKDLCFIGGAHSYDRALLCRLDFDLFVHCAALLAPIDASLHNFYATMVLAFGVEILVHFYRTREGFVNLS</sequence>
<accession>A0AAW3ADI0</accession>
<keyword evidence="1" id="KW-0472">Membrane</keyword>
<dbReference type="GO" id="GO:0060271">
    <property type="term" value="P:cilium assembly"/>
    <property type="evidence" value="ECO:0007669"/>
    <property type="project" value="InterPro"/>
</dbReference>
<dbReference type="AlphaFoldDB" id="A0AAW3ADI0"/>
<dbReference type="Pfam" id="PF09773">
    <property type="entry name" value="Meckelin"/>
    <property type="match status" value="1"/>
</dbReference>